<dbReference type="GO" id="GO:0003697">
    <property type="term" value="F:single-stranded DNA binding"/>
    <property type="evidence" value="ECO:0007669"/>
    <property type="project" value="TreeGrafter"/>
</dbReference>
<dbReference type="SMART" id="SM00350">
    <property type="entry name" value="MCM"/>
    <property type="match status" value="1"/>
</dbReference>
<dbReference type="Proteomes" id="UP000037747">
    <property type="component" value="Unassembled WGS sequence"/>
</dbReference>
<dbReference type="GO" id="GO:0005524">
    <property type="term" value="F:ATP binding"/>
    <property type="evidence" value="ECO:0007669"/>
    <property type="project" value="UniProtKB-KW"/>
</dbReference>
<dbReference type="Pfam" id="PF14551">
    <property type="entry name" value="MCM_N"/>
    <property type="match status" value="1"/>
</dbReference>
<dbReference type="Pfam" id="PF17207">
    <property type="entry name" value="MCM_OB"/>
    <property type="match status" value="1"/>
</dbReference>
<dbReference type="Gene3D" id="3.30.1640.10">
    <property type="entry name" value="mini-chromosome maintenance (MCM) complex, chain A, domain 1"/>
    <property type="match status" value="1"/>
</dbReference>
<dbReference type="SUPFAM" id="SSF52540">
    <property type="entry name" value="P-loop containing nucleoside triphosphate hydrolases"/>
    <property type="match status" value="1"/>
</dbReference>
<reference evidence="12 13" key="1">
    <citation type="submission" date="2015-08" db="EMBL/GenBank/DDBJ databases">
        <title>Genomes of Isolates from Cabo Rojo, PR.</title>
        <authorList>
            <person name="Sanchez-Nieves R.L."/>
            <person name="Montalvo-Rodriguez R."/>
        </authorList>
    </citation>
    <scope>NUCLEOTIDE SEQUENCE [LARGE SCALE GENOMIC DNA]</scope>
    <source>
        <strain evidence="12 13">5</strain>
    </source>
</reference>
<dbReference type="OrthoDB" id="6747at2157"/>
<organism evidence="12 13">
    <name type="scientific">Halorubrum tropicale</name>
    <dbReference type="NCBI Taxonomy" id="1765655"/>
    <lineage>
        <taxon>Archaea</taxon>
        <taxon>Methanobacteriati</taxon>
        <taxon>Methanobacteriota</taxon>
        <taxon>Stenosarchaea group</taxon>
        <taxon>Halobacteria</taxon>
        <taxon>Halobacteriales</taxon>
        <taxon>Haloferacaceae</taxon>
        <taxon>Halorubrum</taxon>
    </lineage>
</organism>
<evidence type="ECO:0000256" key="2">
    <source>
        <dbReference type="ARBA" id="ARBA00012551"/>
    </source>
</evidence>
<dbReference type="Gene3D" id="2.40.50.140">
    <property type="entry name" value="Nucleic acid-binding proteins"/>
    <property type="match status" value="1"/>
</dbReference>
<dbReference type="GO" id="GO:0017116">
    <property type="term" value="F:single-stranded DNA helicase activity"/>
    <property type="evidence" value="ECO:0007669"/>
    <property type="project" value="TreeGrafter"/>
</dbReference>
<evidence type="ECO:0000259" key="11">
    <source>
        <dbReference type="PROSITE" id="PS50051"/>
    </source>
</evidence>
<comment type="caution">
    <text evidence="12">The sequence shown here is derived from an EMBL/GenBank/DDBJ whole genome shotgun (WGS) entry which is preliminary data.</text>
</comment>
<feature type="region of interest" description="Disordered" evidence="10">
    <location>
        <begin position="485"/>
        <end position="504"/>
    </location>
</feature>
<dbReference type="InterPro" id="IPR027925">
    <property type="entry name" value="MCM_N"/>
</dbReference>
<evidence type="ECO:0000256" key="8">
    <source>
        <dbReference type="ARBA" id="ARBA00023125"/>
    </source>
</evidence>
<evidence type="ECO:0000256" key="6">
    <source>
        <dbReference type="ARBA" id="ARBA00022806"/>
    </source>
</evidence>
<dbReference type="GO" id="GO:0042555">
    <property type="term" value="C:MCM complex"/>
    <property type="evidence" value="ECO:0007669"/>
    <property type="project" value="TreeGrafter"/>
</dbReference>
<dbReference type="InterPro" id="IPR012340">
    <property type="entry name" value="NA-bd_OB-fold"/>
</dbReference>
<feature type="domain" description="MCM C-terminal AAA(+) ATPase" evidence="11">
    <location>
        <begin position="272"/>
        <end position="479"/>
    </location>
</feature>
<dbReference type="Gene3D" id="3.40.50.300">
    <property type="entry name" value="P-loop containing nucleotide triphosphate hydrolases"/>
    <property type="match status" value="1"/>
</dbReference>
<dbReference type="PANTHER" id="PTHR11630">
    <property type="entry name" value="DNA REPLICATION LICENSING FACTOR MCM FAMILY MEMBER"/>
    <property type="match status" value="1"/>
</dbReference>
<dbReference type="PROSITE" id="PS50051">
    <property type="entry name" value="MCM_2"/>
    <property type="match status" value="1"/>
</dbReference>
<feature type="compositionally biased region" description="Basic and acidic residues" evidence="10">
    <location>
        <begin position="485"/>
        <end position="496"/>
    </location>
</feature>
<dbReference type="InterPro" id="IPR033762">
    <property type="entry name" value="MCM_OB"/>
</dbReference>
<dbReference type="GO" id="GO:0016787">
    <property type="term" value="F:hydrolase activity"/>
    <property type="evidence" value="ECO:0007669"/>
    <property type="project" value="UniProtKB-KW"/>
</dbReference>
<dbReference type="EC" id="3.6.4.12" evidence="2"/>
<gene>
    <name evidence="12" type="ORF">AMR74_15970</name>
</gene>
<protein>
    <recommendedName>
        <fullName evidence="2">DNA helicase</fullName>
        <ecNumber evidence="2">3.6.4.12</ecNumber>
    </recommendedName>
</protein>
<dbReference type="GO" id="GO:0006260">
    <property type="term" value="P:DNA replication"/>
    <property type="evidence" value="ECO:0007669"/>
    <property type="project" value="UniProtKB-KW"/>
</dbReference>
<comment type="similarity">
    <text evidence="1 9">Belongs to the MCM family.</text>
</comment>
<proteinExistence type="inferred from homology"/>
<dbReference type="RefSeq" id="WP_053773041.1">
    <property type="nucleotide sequence ID" value="NZ_LIST01000010.1"/>
</dbReference>
<evidence type="ECO:0000256" key="5">
    <source>
        <dbReference type="ARBA" id="ARBA00022801"/>
    </source>
</evidence>
<sequence length="682" mass="75249">MSYQDLTERFNQFYRNYYREEIGELAQRYPDDQRSLYIDYDDLFHFDHDLAQDFRSKPDQIREYAEEALRRYDLPADVSLGRSHVRIKGLPENVEIGEIRVHDDFIGSLISFRGVVRKATDVRPQITEAAFRCQRCGTMTYIPQSGSSYQEPHECQGCERQGPFKLNTDQSEMIDSQKLRIQATPSGTGGGETPHSIDVHLVDDVCGQATPGDHVTVVGVLRTEQLENGNRKGPLFDLYVDGLSIEYTDELPVDLTDGDREKIVEISKNDDVYQMFVDSVAPSIHGLETEKLAVLLQLFSGVSKEVDGGESIRGQLHILFTGDPAVGTSRILRSAADLSPRSTYSNGAETSKAGLTAAAARTGGTDGPWELKAGALSIADRGLAAIDNFSKADGDVVGALPEPMEQQQITISKASIHESIDTRVGILAAAAPKDGRFDLYEPLGEQLPIDPQLLSLFDLAFTVMDTPQLEADTEIAEHILEVNRAGEQRQAGKDPEPPESADAPLEPEFIRKYIAYAREIQPVLTPEAEECITEFYVDLRSKGADEDAPVPISARKLEAIVRLSEASARIRLSDTIELSDAERAVDLVEASLKDIGVDPDTGQFDAEVIEAGTAEAQIERLQNVKKLISDVEQEYEKGAPIDEVLDRSATVGMDAGEIESEIEKLQTKGEVYENPKGRLRTT</sequence>
<evidence type="ECO:0000313" key="13">
    <source>
        <dbReference type="Proteomes" id="UP000037747"/>
    </source>
</evidence>
<keyword evidence="4 9" id="KW-0547">Nucleotide-binding</keyword>
<evidence type="ECO:0000256" key="9">
    <source>
        <dbReference type="RuleBase" id="RU004070"/>
    </source>
</evidence>
<keyword evidence="5" id="KW-0378">Hydrolase</keyword>
<dbReference type="Gene3D" id="1.10.10.10">
    <property type="entry name" value="Winged helix-like DNA-binding domain superfamily/Winged helix DNA-binding domain"/>
    <property type="match status" value="1"/>
</dbReference>
<dbReference type="PRINTS" id="PR01657">
    <property type="entry name" value="MCMFAMILY"/>
</dbReference>
<dbReference type="InterPro" id="IPR041562">
    <property type="entry name" value="MCM_lid"/>
</dbReference>
<evidence type="ECO:0000256" key="3">
    <source>
        <dbReference type="ARBA" id="ARBA00022705"/>
    </source>
</evidence>
<dbReference type="STRING" id="1765655.AMR74_15970"/>
<dbReference type="Gene3D" id="2.20.28.10">
    <property type="match status" value="1"/>
</dbReference>
<keyword evidence="13" id="KW-1185">Reference proteome</keyword>
<dbReference type="InterPro" id="IPR036388">
    <property type="entry name" value="WH-like_DNA-bd_sf"/>
</dbReference>
<dbReference type="Pfam" id="PF00493">
    <property type="entry name" value="MCM"/>
    <property type="match status" value="1"/>
</dbReference>
<accession>A0A0M9AL18</accession>
<keyword evidence="7 9" id="KW-0067">ATP-binding</keyword>
<dbReference type="SUPFAM" id="SSF50249">
    <property type="entry name" value="Nucleic acid-binding proteins"/>
    <property type="match status" value="1"/>
</dbReference>
<keyword evidence="8 9" id="KW-0238">DNA-binding</keyword>
<dbReference type="PATRIC" id="fig|1705389.3.peg.1638"/>
<dbReference type="InterPro" id="IPR031327">
    <property type="entry name" value="MCM"/>
</dbReference>
<evidence type="ECO:0000256" key="10">
    <source>
        <dbReference type="SAM" id="MobiDB-lite"/>
    </source>
</evidence>
<dbReference type="InterPro" id="IPR027417">
    <property type="entry name" value="P-loop_NTPase"/>
</dbReference>
<evidence type="ECO:0000256" key="7">
    <source>
        <dbReference type="ARBA" id="ARBA00022840"/>
    </source>
</evidence>
<keyword evidence="3" id="KW-0235">DNA replication</keyword>
<keyword evidence="6" id="KW-0347">Helicase</keyword>
<dbReference type="PANTHER" id="PTHR11630:SF66">
    <property type="entry name" value="DNA REPLICATION LICENSING FACTOR MCM4"/>
    <property type="match status" value="1"/>
</dbReference>
<name>A0A0M9AL18_9EURY</name>
<dbReference type="Pfam" id="PF17855">
    <property type="entry name" value="MCM_lid"/>
    <property type="match status" value="1"/>
</dbReference>
<evidence type="ECO:0000313" key="12">
    <source>
        <dbReference type="EMBL" id="KOX94209.1"/>
    </source>
</evidence>
<dbReference type="InterPro" id="IPR001208">
    <property type="entry name" value="MCM_dom"/>
</dbReference>
<dbReference type="AlphaFoldDB" id="A0A0M9AL18"/>
<dbReference type="FunFam" id="2.20.28.10:FF:000003">
    <property type="entry name" value="DNA helicase"/>
    <property type="match status" value="1"/>
</dbReference>
<evidence type="ECO:0000256" key="4">
    <source>
        <dbReference type="ARBA" id="ARBA00022741"/>
    </source>
</evidence>
<dbReference type="EMBL" id="LIST01000010">
    <property type="protein sequence ID" value="KOX94209.1"/>
    <property type="molecule type" value="Genomic_DNA"/>
</dbReference>
<evidence type="ECO:0000256" key="1">
    <source>
        <dbReference type="ARBA" id="ARBA00008010"/>
    </source>
</evidence>